<keyword evidence="6" id="KW-1185">Reference proteome</keyword>
<dbReference type="Gene3D" id="1.10.10.10">
    <property type="entry name" value="Winged helix-like DNA-binding domain superfamily/Winged helix DNA-binding domain"/>
    <property type="match status" value="1"/>
</dbReference>
<feature type="domain" description="HTH rpiR-type" evidence="4">
    <location>
        <begin position="1"/>
        <end position="77"/>
    </location>
</feature>
<accession>A0A916R162</accession>
<dbReference type="AlphaFoldDB" id="A0A916R162"/>
<dbReference type="InterPro" id="IPR035472">
    <property type="entry name" value="RpiR-like_SIS"/>
</dbReference>
<sequence>MDVKSRLEGMSAEFTATERRLSASLLVDYPFAGLQPIQELAQKTQTSSPTISRFVSKLGFSGYQEFQRQLIGELKDGQRSPVDLQKTSVPVEGAYLTGFMERARQIVDGTAQAVTDVQFERVCTLLSDPKRSVYVIGGRMSDTLASYLSRHLRQIRGKVFHLPPDPEVWPEYLLRMRPRDILLVADFRRYQKSLTPLAANAQRNRNVQIILLTDQWMSPVATHATEVLAVPIDNGTLWDCYTGAMALLEGIVTRVAESNWDKTKDRIEAWDANRIEFGVDDENI</sequence>
<evidence type="ECO:0000313" key="5">
    <source>
        <dbReference type="EMBL" id="GGA26625.1"/>
    </source>
</evidence>
<reference evidence="5" key="1">
    <citation type="journal article" date="2014" name="Int. J. Syst. Evol. Microbiol.">
        <title>Complete genome sequence of Corynebacterium casei LMG S-19264T (=DSM 44701T), isolated from a smear-ripened cheese.</title>
        <authorList>
            <consortium name="US DOE Joint Genome Institute (JGI-PGF)"/>
            <person name="Walter F."/>
            <person name="Albersmeier A."/>
            <person name="Kalinowski J."/>
            <person name="Ruckert C."/>
        </authorList>
    </citation>
    <scope>NUCLEOTIDE SEQUENCE</scope>
    <source>
        <strain evidence="5">CGMCC 1.15880</strain>
    </source>
</reference>
<organism evidence="5 6">
    <name type="scientific">Neptunicoccus cionae</name>
    <dbReference type="NCBI Taxonomy" id="2035344"/>
    <lineage>
        <taxon>Bacteria</taxon>
        <taxon>Pseudomonadati</taxon>
        <taxon>Pseudomonadota</taxon>
        <taxon>Alphaproteobacteria</taxon>
        <taxon>Rhodobacterales</taxon>
        <taxon>Paracoccaceae</taxon>
        <taxon>Neptunicoccus</taxon>
    </lineage>
</organism>
<dbReference type="RefSeq" id="WP_188676963.1">
    <property type="nucleotide sequence ID" value="NZ_BMKA01000004.1"/>
</dbReference>
<evidence type="ECO:0000256" key="1">
    <source>
        <dbReference type="ARBA" id="ARBA00023015"/>
    </source>
</evidence>
<reference evidence="5" key="2">
    <citation type="submission" date="2020-09" db="EMBL/GenBank/DDBJ databases">
        <authorList>
            <person name="Sun Q."/>
            <person name="Zhou Y."/>
        </authorList>
    </citation>
    <scope>NUCLEOTIDE SEQUENCE</scope>
    <source>
        <strain evidence="5">CGMCC 1.15880</strain>
    </source>
</reference>
<dbReference type="Pfam" id="PF01418">
    <property type="entry name" value="HTH_6"/>
    <property type="match status" value="1"/>
</dbReference>
<evidence type="ECO:0000256" key="3">
    <source>
        <dbReference type="ARBA" id="ARBA00023163"/>
    </source>
</evidence>
<dbReference type="Pfam" id="PF01380">
    <property type="entry name" value="SIS"/>
    <property type="match status" value="1"/>
</dbReference>
<dbReference type="Proteomes" id="UP000628017">
    <property type="component" value="Unassembled WGS sequence"/>
</dbReference>
<dbReference type="InterPro" id="IPR009057">
    <property type="entry name" value="Homeodomain-like_sf"/>
</dbReference>
<dbReference type="InterPro" id="IPR047640">
    <property type="entry name" value="RpiR-like"/>
</dbReference>
<comment type="caution">
    <text evidence="5">The sequence shown here is derived from an EMBL/GenBank/DDBJ whole genome shotgun (WGS) entry which is preliminary data.</text>
</comment>
<dbReference type="GO" id="GO:0097367">
    <property type="term" value="F:carbohydrate derivative binding"/>
    <property type="evidence" value="ECO:0007669"/>
    <property type="project" value="InterPro"/>
</dbReference>
<gene>
    <name evidence="5" type="ORF">GCM10011498_29500</name>
</gene>
<dbReference type="PROSITE" id="PS51071">
    <property type="entry name" value="HTH_RPIR"/>
    <property type="match status" value="1"/>
</dbReference>
<dbReference type="SUPFAM" id="SSF46689">
    <property type="entry name" value="Homeodomain-like"/>
    <property type="match status" value="1"/>
</dbReference>
<keyword evidence="1" id="KW-0805">Transcription regulation</keyword>
<dbReference type="Gene3D" id="3.40.50.10490">
    <property type="entry name" value="Glucose-6-phosphate isomerase like protein, domain 1"/>
    <property type="match status" value="1"/>
</dbReference>
<dbReference type="GO" id="GO:0003677">
    <property type="term" value="F:DNA binding"/>
    <property type="evidence" value="ECO:0007669"/>
    <property type="project" value="UniProtKB-KW"/>
</dbReference>
<proteinExistence type="predicted"/>
<dbReference type="GO" id="GO:1901135">
    <property type="term" value="P:carbohydrate derivative metabolic process"/>
    <property type="evidence" value="ECO:0007669"/>
    <property type="project" value="InterPro"/>
</dbReference>
<name>A0A916R162_9RHOB</name>
<evidence type="ECO:0000313" key="6">
    <source>
        <dbReference type="Proteomes" id="UP000628017"/>
    </source>
</evidence>
<protein>
    <submittedName>
        <fullName evidence="5">RpiR family transcriptional regulator</fullName>
    </submittedName>
</protein>
<keyword evidence="3" id="KW-0804">Transcription</keyword>
<evidence type="ECO:0000256" key="2">
    <source>
        <dbReference type="ARBA" id="ARBA00023125"/>
    </source>
</evidence>
<dbReference type="SUPFAM" id="SSF53697">
    <property type="entry name" value="SIS domain"/>
    <property type="match status" value="1"/>
</dbReference>
<dbReference type="CDD" id="cd05013">
    <property type="entry name" value="SIS_RpiR"/>
    <property type="match status" value="1"/>
</dbReference>
<dbReference type="InterPro" id="IPR036388">
    <property type="entry name" value="WH-like_DNA-bd_sf"/>
</dbReference>
<evidence type="ECO:0000259" key="4">
    <source>
        <dbReference type="PROSITE" id="PS51071"/>
    </source>
</evidence>
<dbReference type="GO" id="GO:0003700">
    <property type="term" value="F:DNA-binding transcription factor activity"/>
    <property type="evidence" value="ECO:0007669"/>
    <property type="project" value="InterPro"/>
</dbReference>
<dbReference type="InterPro" id="IPR001347">
    <property type="entry name" value="SIS_dom"/>
</dbReference>
<dbReference type="InterPro" id="IPR046348">
    <property type="entry name" value="SIS_dom_sf"/>
</dbReference>
<dbReference type="EMBL" id="BMKA01000004">
    <property type="protein sequence ID" value="GGA26625.1"/>
    <property type="molecule type" value="Genomic_DNA"/>
</dbReference>
<dbReference type="PANTHER" id="PTHR30514:SF18">
    <property type="entry name" value="RPIR-FAMILY TRANSCRIPTIONAL REGULATOR"/>
    <property type="match status" value="1"/>
</dbReference>
<keyword evidence="2" id="KW-0238">DNA-binding</keyword>
<dbReference type="InterPro" id="IPR000281">
    <property type="entry name" value="HTH_RpiR"/>
</dbReference>
<dbReference type="PANTHER" id="PTHR30514">
    <property type="entry name" value="GLUCOKINASE"/>
    <property type="match status" value="1"/>
</dbReference>